<sequence>MLGMCRHVGTSVLSAKECALFEIASATPGHAANPIFAGLFPSFRSSQTESEEESPEVPNLWYAFPWGYAKGPLGVHEIKLLIAEIRKHKGLKK</sequence>
<evidence type="ECO:0000313" key="1">
    <source>
        <dbReference type="EMBL" id="GBO26002.1"/>
    </source>
</evidence>
<proteinExistence type="predicted"/>
<dbReference type="AlphaFoldDB" id="A0A4Y2VMZ5"/>
<accession>A0A4Y2VMZ5</accession>
<reference evidence="1 2" key="1">
    <citation type="journal article" date="2019" name="Sci. Rep.">
        <title>Orb-weaving spider Araneus ventricosus genome elucidates the spidroin gene catalogue.</title>
        <authorList>
            <person name="Kono N."/>
            <person name="Nakamura H."/>
            <person name="Ohtoshi R."/>
            <person name="Moran D.A.P."/>
            <person name="Shinohara A."/>
            <person name="Yoshida Y."/>
            <person name="Fujiwara M."/>
            <person name="Mori M."/>
            <person name="Tomita M."/>
            <person name="Arakawa K."/>
        </authorList>
    </citation>
    <scope>NUCLEOTIDE SEQUENCE [LARGE SCALE GENOMIC DNA]</scope>
</reference>
<organism evidence="1 2">
    <name type="scientific">Araneus ventricosus</name>
    <name type="common">Orbweaver spider</name>
    <name type="synonym">Epeira ventricosa</name>
    <dbReference type="NCBI Taxonomy" id="182803"/>
    <lineage>
        <taxon>Eukaryota</taxon>
        <taxon>Metazoa</taxon>
        <taxon>Ecdysozoa</taxon>
        <taxon>Arthropoda</taxon>
        <taxon>Chelicerata</taxon>
        <taxon>Arachnida</taxon>
        <taxon>Araneae</taxon>
        <taxon>Araneomorphae</taxon>
        <taxon>Entelegynae</taxon>
        <taxon>Araneoidea</taxon>
        <taxon>Araneidae</taxon>
        <taxon>Araneus</taxon>
    </lineage>
</organism>
<evidence type="ECO:0000313" key="2">
    <source>
        <dbReference type="Proteomes" id="UP000499080"/>
    </source>
</evidence>
<name>A0A4Y2VMZ5_ARAVE</name>
<dbReference type="EMBL" id="BGPR01049007">
    <property type="protein sequence ID" value="GBO26002.1"/>
    <property type="molecule type" value="Genomic_DNA"/>
</dbReference>
<comment type="caution">
    <text evidence="1">The sequence shown here is derived from an EMBL/GenBank/DDBJ whole genome shotgun (WGS) entry which is preliminary data.</text>
</comment>
<keyword evidence="2" id="KW-1185">Reference proteome</keyword>
<gene>
    <name evidence="1" type="ORF">AVEN_272648_1</name>
</gene>
<protein>
    <submittedName>
        <fullName evidence="1">Uncharacterized protein</fullName>
    </submittedName>
</protein>
<dbReference type="Proteomes" id="UP000499080">
    <property type="component" value="Unassembled WGS sequence"/>
</dbReference>